<name>A0AAD5UX22_9APHY</name>
<evidence type="ECO:0000313" key="1">
    <source>
        <dbReference type="EMBL" id="KAJ3478379.1"/>
    </source>
</evidence>
<organism evidence="1 2">
    <name type="scientific">Meripilus lineatus</name>
    <dbReference type="NCBI Taxonomy" id="2056292"/>
    <lineage>
        <taxon>Eukaryota</taxon>
        <taxon>Fungi</taxon>
        <taxon>Dikarya</taxon>
        <taxon>Basidiomycota</taxon>
        <taxon>Agaricomycotina</taxon>
        <taxon>Agaricomycetes</taxon>
        <taxon>Polyporales</taxon>
        <taxon>Meripilaceae</taxon>
        <taxon>Meripilus</taxon>
    </lineage>
</organism>
<accession>A0AAD5UX22</accession>
<keyword evidence="2" id="KW-1185">Reference proteome</keyword>
<proteinExistence type="predicted"/>
<protein>
    <submittedName>
        <fullName evidence="1">Uncharacterized protein</fullName>
    </submittedName>
</protein>
<reference evidence="1" key="1">
    <citation type="submission" date="2022-07" db="EMBL/GenBank/DDBJ databases">
        <title>Genome Sequence of Physisporinus lineatus.</title>
        <authorList>
            <person name="Buettner E."/>
        </authorList>
    </citation>
    <scope>NUCLEOTIDE SEQUENCE</scope>
    <source>
        <strain evidence="1">VT162</strain>
    </source>
</reference>
<comment type="caution">
    <text evidence="1">The sequence shown here is derived from an EMBL/GenBank/DDBJ whole genome shotgun (WGS) entry which is preliminary data.</text>
</comment>
<dbReference type="Proteomes" id="UP001212997">
    <property type="component" value="Unassembled WGS sequence"/>
</dbReference>
<evidence type="ECO:0000313" key="2">
    <source>
        <dbReference type="Proteomes" id="UP001212997"/>
    </source>
</evidence>
<dbReference type="EMBL" id="JANAWD010000515">
    <property type="protein sequence ID" value="KAJ3478379.1"/>
    <property type="molecule type" value="Genomic_DNA"/>
</dbReference>
<sequence length="412" mass="46788">MPGTNPIPIPEHLQTLTLEIKHTIFQNPRAVLDRALEACDQGWNVFGDFVFILAKELDQELGDHVWDTLISTGLFWYLLDFLSDERYCSAVVEVKDDGREVLMLALGNIMRCILAFAGRLWLNAEGPRPNYERGFGRAVSFSKIQGTPQFERYRGFAHEFLDRVPAMWKVLLKTEVNAPDQNCLNWAPIFSHQYAQVALMEIRLHLLYHKKHLPLLNHGSHILMRFWLAFKGPPIQDWGLRCIMPLLGSSSESVQREFMLCYTADTTSAARTVNRLVSGIGNHKIPHDLLVIYNCVFSILVTQLPHSPSLRTVVTGHVERIIMVMYSSISRKLCERFDEETLPVIVTGFAPVLATLAGLLRDGYGDGGDRFGILTTAPMMALVFWTVADPMAQRDEEVLSTYHHLSLLQRKI</sequence>
<gene>
    <name evidence="1" type="ORF">NLI96_g9798</name>
</gene>
<dbReference type="AlphaFoldDB" id="A0AAD5UX22"/>